<sequence length="911" mass="102233">MGSELPRKRLSVAASFSRTPQNRLGTKQARSKGTPIRVPTSSEICVVEDDYVTLDPKKQKTSENPLRFDFSVFHPARVSRTYKGIKRSALDMNGQEITYFTGAVTECTLMPLAVCFEGKKRTDISSIELTAEYLFLMNKERDARCIIPKHDLLLIHYAAEDLLMAFRCKRNGVSIVSFLHVRAPGTRDFCRTIDPLMKKVNRKWTTSRVLSKEMCKEVARLTALAKNDKYPTFATWARDTGVADSEVELVGDRYVEVVDEVFEDSQLEERSQTDVVEVSGITGLVESSSINDRELSRELIEGHNHELVEEYRRTYVIGLPHPKKETPSSRKLSTPSSTVKEKPLPERKLRLTKDGGKKHQSLGDLRFLNFPFDHSLNYKFRDNSQITITVADHGSLAPRTWVNDTVIDFFAKYYADQATEDPCNTLQETDVFVLSAFVFTKIMASGGDYTDVLRWVGKATPDLFQYKSVILPINQKDHWYCAVIVGLLGLWNPPKAKNLERVSKYSTHKKSPSEKPKTSRSDQPIKSQILETFMQSKVVAEKPGQKSYKRQAPNKLDCSTPEIIDSDDDNDEVLCLEDLQPPSPDPTPSLLPHATIYVCDSLGIPHPKIEDPLRNFLAAALLSKHNVTLADPEKQLVVKRADVPHQKNYIDCGVRVIHNLQKFLDHPDAMVAYWESETKDSSFFGRVTGGIIRAKYQGVLSGLLESQVAKVGHPRDLGTEVTSGNLSDDSDIEMVDEKTLSNVNDPSRKSEGGADDGAERKGVDKSRSRKAGTNTSLSGLLLDKKATFQELMQHASSATLTRSTPWAFGLHDAASNTDILSRLLLVYGRNKQVVPIVNKDIKNIVTTSASRHIHPSHYKVLNTLFPSPHTKVTRQLEIIIKEFLKKEVLDYSGVREIILKDLLSGLDNSCN</sequence>
<feature type="region of interest" description="Disordered" evidence="5">
    <location>
        <begin position="1"/>
        <end position="36"/>
    </location>
</feature>
<dbReference type="GO" id="GO:0019783">
    <property type="term" value="F:ubiquitin-like protein peptidase activity"/>
    <property type="evidence" value="ECO:0007669"/>
    <property type="project" value="UniProtKB-ARBA"/>
</dbReference>
<feature type="region of interest" description="Disordered" evidence="5">
    <location>
        <begin position="540"/>
        <end position="560"/>
    </location>
</feature>
<comment type="similarity">
    <text evidence="1">Belongs to the peptidase C48 family.</text>
</comment>
<accession>A0A1E3QQW6</accession>
<name>A0A1E3QQW6_9ASCO</name>
<dbReference type="InterPro" id="IPR003653">
    <property type="entry name" value="Peptidase_C48_C"/>
</dbReference>
<feature type="region of interest" description="Disordered" evidence="5">
    <location>
        <begin position="738"/>
        <end position="774"/>
    </location>
</feature>
<gene>
    <name evidence="7" type="ORF">BABINDRAFT_161671</name>
</gene>
<dbReference type="PROSITE" id="PS50600">
    <property type="entry name" value="ULP_PROTEASE"/>
    <property type="match status" value="1"/>
</dbReference>
<evidence type="ECO:0000256" key="3">
    <source>
        <dbReference type="ARBA" id="ARBA00022801"/>
    </source>
</evidence>
<keyword evidence="3" id="KW-0378">Hydrolase</keyword>
<keyword evidence="4" id="KW-0788">Thiol protease</keyword>
<keyword evidence="2" id="KW-0645">Protease</keyword>
<dbReference type="STRING" id="984486.A0A1E3QQW6"/>
<protein>
    <recommendedName>
        <fullName evidence="6">Ubiquitin-like protease family profile domain-containing protein</fullName>
    </recommendedName>
</protein>
<evidence type="ECO:0000313" key="8">
    <source>
        <dbReference type="Proteomes" id="UP000094336"/>
    </source>
</evidence>
<feature type="compositionally biased region" description="Polar residues" evidence="5">
    <location>
        <begin position="14"/>
        <end position="25"/>
    </location>
</feature>
<evidence type="ECO:0000256" key="1">
    <source>
        <dbReference type="ARBA" id="ARBA00005234"/>
    </source>
</evidence>
<dbReference type="GeneID" id="30146795"/>
<dbReference type="SUPFAM" id="SSF54001">
    <property type="entry name" value="Cysteine proteinases"/>
    <property type="match status" value="1"/>
</dbReference>
<dbReference type="RefSeq" id="XP_018985356.1">
    <property type="nucleotide sequence ID" value="XM_019128942.1"/>
</dbReference>
<feature type="domain" description="Ubiquitin-like protease family profile" evidence="6">
    <location>
        <begin position="386"/>
        <end position="663"/>
    </location>
</feature>
<dbReference type="GO" id="GO:0016926">
    <property type="term" value="P:protein desumoylation"/>
    <property type="evidence" value="ECO:0007669"/>
    <property type="project" value="UniProtKB-ARBA"/>
</dbReference>
<feature type="compositionally biased region" description="Basic and acidic residues" evidence="5">
    <location>
        <begin position="511"/>
        <end position="520"/>
    </location>
</feature>
<dbReference type="Pfam" id="PF02902">
    <property type="entry name" value="Peptidase_C48"/>
    <property type="match status" value="1"/>
</dbReference>
<dbReference type="InterPro" id="IPR038765">
    <property type="entry name" value="Papain-like_cys_pep_sf"/>
</dbReference>
<dbReference type="Gene3D" id="3.40.395.10">
    <property type="entry name" value="Adenoviral Proteinase, Chain A"/>
    <property type="match status" value="1"/>
</dbReference>
<evidence type="ECO:0000256" key="2">
    <source>
        <dbReference type="ARBA" id="ARBA00022670"/>
    </source>
</evidence>
<organism evidence="7 8">
    <name type="scientific">Babjeviella inositovora NRRL Y-12698</name>
    <dbReference type="NCBI Taxonomy" id="984486"/>
    <lineage>
        <taxon>Eukaryota</taxon>
        <taxon>Fungi</taxon>
        <taxon>Dikarya</taxon>
        <taxon>Ascomycota</taxon>
        <taxon>Saccharomycotina</taxon>
        <taxon>Pichiomycetes</taxon>
        <taxon>Serinales incertae sedis</taxon>
        <taxon>Babjeviella</taxon>
    </lineage>
</organism>
<feature type="region of interest" description="Disordered" evidence="5">
    <location>
        <begin position="320"/>
        <end position="348"/>
    </location>
</feature>
<dbReference type="GO" id="GO:0008234">
    <property type="term" value="F:cysteine-type peptidase activity"/>
    <property type="evidence" value="ECO:0007669"/>
    <property type="project" value="UniProtKB-KW"/>
</dbReference>
<reference evidence="8" key="1">
    <citation type="submission" date="2016-05" db="EMBL/GenBank/DDBJ databases">
        <title>Comparative genomics of biotechnologically important yeasts.</title>
        <authorList>
            <consortium name="DOE Joint Genome Institute"/>
            <person name="Riley R."/>
            <person name="Haridas S."/>
            <person name="Wolfe K.H."/>
            <person name="Lopes M.R."/>
            <person name="Hittinger C.T."/>
            <person name="Goker M."/>
            <person name="Salamov A."/>
            <person name="Wisecaver J."/>
            <person name="Long T.M."/>
            <person name="Aerts A.L."/>
            <person name="Barry K."/>
            <person name="Choi C."/>
            <person name="Clum A."/>
            <person name="Coughlan A.Y."/>
            <person name="Deshpande S."/>
            <person name="Douglass A.P."/>
            <person name="Hanson S.J."/>
            <person name="Klenk H.-P."/>
            <person name="Labutti K."/>
            <person name="Lapidus A."/>
            <person name="Lindquist E."/>
            <person name="Lipzen A."/>
            <person name="Meier-Kolthoff J.P."/>
            <person name="Ohm R.A."/>
            <person name="Otillar R.P."/>
            <person name="Pangilinan J."/>
            <person name="Peng Y."/>
            <person name="Rokas A."/>
            <person name="Rosa C.A."/>
            <person name="Scheuner C."/>
            <person name="Sibirny A.A."/>
            <person name="Slot J.C."/>
            <person name="Stielow J.B."/>
            <person name="Sun H."/>
            <person name="Kurtzman C.P."/>
            <person name="Blackwell M."/>
            <person name="Grigoriev I.V."/>
            <person name="Jeffries T.W."/>
        </authorList>
    </citation>
    <scope>NUCLEOTIDE SEQUENCE [LARGE SCALE GENOMIC DNA]</scope>
    <source>
        <strain evidence="8">NRRL Y-12698</strain>
    </source>
</reference>
<dbReference type="Proteomes" id="UP000094336">
    <property type="component" value="Unassembled WGS sequence"/>
</dbReference>
<evidence type="ECO:0000256" key="4">
    <source>
        <dbReference type="ARBA" id="ARBA00022807"/>
    </source>
</evidence>
<feature type="compositionally biased region" description="Basic and acidic residues" evidence="5">
    <location>
        <begin position="746"/>
        <end position="766"/>
    </location>
</feature>
<evidence type="ECO:0000259" key="6">
    <source>
        <dbReference type="PROSITE" id="PS50600"/>
    </source>
</evidence>
<evidence type="ECO:0000313" key="7">
    <source>
        <dbReference type="EMBL" id="ODQ80028.1"/>
    </source>
</evidence>
<evidence type="ECO:0000256" key="5">
    <source>
        <dbReference type="SAM" id="MobiDB-lite"/>
    </source>
</evidence>
<dbReference type="EMBL" id="KV454431">
    <property type="protein sequence ID" value="ODQ80028.1"/>
    <property type="molecule type" value="Genomic_DNA"/>
</dbReference>
<dbReference type="PANTHER" id="PTHR46915:SF2">
    <property type="entry name" value="UBIQUITIN-LIKE PROTEASE 4"/>
    <property type="match status" value="1"/>
</dbReference>
<dbReference type="OrthoDB" id="442460at2759"/>
<feature type="region of interest" description="Disordered" evidence="5">
    <location>
        <begin position="501"/>
        <end position="526"/>
    </location>
</feature>
<keyword evidence="8" id="KW-1185">Reference proteome</keyword>
<proteinExistence type="inferred from homology"/>
<feature type="compositionally biased region" description="Polar residues" evidence="5">
    <location>
        <begin position="329"/>
        <end position="338"/>
    </location>
</feature>
<dbReference type="GO" id="GO:0006508">
    <property type="term" value="P:proteolysis"/>
    <property type="evidence" value="ECO:0007669"/>
    <property type="project" value="UniProtKB-KW"/>
</dbReference>
<dbReference type="PANTHER" id="PTHR46915">
    <property type="entry name" value="UBIQUITIN-LIKE PROTEASE 4-RELATED"/>
    <property type="match status" value="1"/>
</dbReference>
<dbReference type="AlphaFoldDB" id="A0A1E3QQW6"/>
<feature type="compositionally biased region" description="Basic and acidic residues" evidence="5">
    <location>
        <begin position="339"/>
        <end position="348"/>
    </location>
</feature>